<dbReference type="GO" id="GO:0090404">
    <property type="term" value="C:pollen tube tip"/>
    <property type="evidence" value="ECO:0007669"/>
    <property type="project" value="UniProtKB-ARBA"/>
</dbReference>
<dbReference type="CDD" id="cd14066">
    <property type="entry name" value="STKc_IRAK"/>
    <property type="match status" value="1"/>
</dbReference>
<dbReference type="GO" id="GO:0005886">
    <property type="term" value="C:plasma membrane"/>
    <property type="evidence" value="ECO:0007669"/>
    <property type="project" value="UniProtKB-SubCell"/>
</dbReference>
<dbReference type="PANTHER" id="PTHR47985:SF32">
    <property type="entry name" value="RECEPTOR-LIKE KINASE LIP2"/>
    <property type="match status" value="1"/>
</dbReference>
<keyword evidence="9" id="KW-0472">Membrane</keyword>
<organism evidence="14 15">
    <name type="scientific">Trapa natans</name>
    <name type="common">Water chestnut</name>
    <dbReference type="NCBI Taxonomy" id="22666"/>
    <lineage>
        <taxon>Eukaryota</taxon>
        <taxon>Viridiplantae</taxon>
        <taxon>Streptophyta</taxon>
        <taxon>Embryophyta</taxon>
        <taxon>Tracheophyta</taxon>
        <taxon>Spermatophyta</taxon>
        <taxon>Magnoliopsida</taxon>
        <taxon>eudicotyledons</taxon>
        <taxon>Gunneridae</taxon>
        <taxon>Pentapetalae</taxon>
        <taxon>rosids</taxon>
        <taxon>malvids</taxon>
        <taxon>Myrtales</taxon>
        <taxon>Lythraceae</taxon>
        <taxon>Trapa</taxon>
    </lineage>
</organism>
<protein>
    <recommendedName>
        <fullName evidence="13">Protein kinase domain-containing protein</fullName>
    </recommendedName>
</protein>
<feature type="region of interest" description="Disordered" evidence="12">
    <location>
        <begin position="1"/>
        <end position="52"/>
    </location>
</feature>
<feature type="domain" description="Protein kinase" evidence="13">
    <location>
        <begin position="71"/>
        <end position="351"/>
    </location>
</feature>
<evidence type="ECO:0000313" key="14">
    <source>
        <dbReference type="EMBL" id="KAK4762409.1"/>
    </source>
</evidence>
<gene>
    <name evidence="14" type="ORF">SAY86_008177</name>
</gene>
<evidence type="ECO:0000256" key="2">
    <source>
        <dbReference type="ARBA" id="ARBA00008684"/>
    </source>
</evidence>
<keyword evidence="10" id="KW-0449">Lipoprotein</keyword>
<keyword evidence="3" id="KW-1003">Cell membrane</keyword>
<feature type="compositionally biased region" description="Basic and acidic residues" evidence="12">
    <location>
        <begin position="398"/>
        <end position="409"/>
    </location>
</feature>
<feature type="compositionally biased region" description="Low complexity" evidence="12">
    <location>
        <begin position="359"/>
        <end position="371"/>
    </location>
</feature>
<keyword evidence="6 11" id="KW-0547">Nucleotide-binding</keyword>
<dbReference type="Proteomes" id="UP001346149">
    <property type="component" value="Unassembled WGS sequence"/>
</dbReference>
<dbReference type="InterPro" id="IPR000719">
    <property type="entry name" value="Prot_kinase_dom"/>
</dbReference>
<sequence length="526" mass="57462">MGCFPCFQSQRSKKDRDVSPHGTWDQPVSDGKKQKTTEGDHNTKNDENVDQGNIKSRNFTFRELASATKNFRQECLLGEGGFGRVYRGSLSGSGQVVAVKQLDRNGVQGNKEFLGEVQMLSLLHHDNLVNLIGYCADGDQRLLVYEYMAGGSLEDRLLGAGEEQDRKPLDWITRMRIAYGAAQGLEYLHDKADPPVVYRDMKSANILLDESLNPKLSDVGLGNLGPAGGDKFNVSPRVMGTYGYSAPEYTTTGEVTIKSDVYSFGVVLLELITGRRVIDTTKPVDEQNLVAWAQPKFRDPKLFPGMADPLLDRLFPEKALNQAVATAAMCLQEEASVRPLMSDIVTTLSFLLAITDDPPAASLPGPSPSLSAHEESRKNDEHHHHGSEREEDDDESERELGDSHEREGRSISFSNSSSSSSLGSCSLGRSSSKGSHSKSISSSSDMSSSSNHGEHKKSLSRSHSKASSGDIRRIKSRSTKGSSSSRKKKGGVSVSWNDAIIRGYEDEEESDQSDENEDGSVDSMGR</sequence>
<evidence type="ECO:0000256" key="5">
    <source>
        <dbReference type="ARBA" id="ARBA00022679"/>
    </source>
</evidence>
<feature type="binding site" evidence="11">
    <location>
        <position position="100"/>
    </location>
    <ligand>
        <name>ATP</name>
        <dbReference type="ChEBI" id="CHEBI:30616"/>
    </ligand>
</feature>
<feature type="compositionally biased region" description="Basic and acidic residues" evidence="12">
    <location>
        <begin position="372"/>
        <end position="383"/>
    </location>
</feature>
<accession>A0AAN7QAP1</accession>
<keyword evidence="4" id="KW-0723">Serine/threonine-protein kinase</keyword>
<evidence type="ECO:0000313" key="15">
    <source>
        <dbReference type="Proteomes" id="UP001346149"/>
    </source>
</evidence>
<dbReference type="SUPFAM" id="SSF56112">
    <property type="entry name" value="Protein kinase-like (PK-like)"/>
    <property type="match status" value="1"/>
</dbReference>
<feature type="compositionally biased region" description="Basic and acidic residues" evidence="12">
    <location>
        <begin position="30"/>
        <end position="47"/>
    </location>
</feature>
<dbReference type="GO" id="GO:0010183">
    <property type="term" value="P:pollen tube guidance"/>
    <property type="evidence" value="ECO:0007669"/>
    <property type="project" value="UniProtKB-ARBA"/>
</dbReference>
<evidence type="ECO:0000256" key="8">
    <source>
        <dbReference type="ARBA" id="ARBA00022840"/>
    </source>
</evidence>
<evidence type="ECO:0000256" key="9">
    <source>
        <dbReference type="ARBA" id="ARBA00023136"/>
    </source>
</evidence>
<comment type="caution">
    <text evidence="14">The sequence shown here is derived from an EMBL/GenBank/DDBJ whole genome shotgun (WGS) entry which is preliminary data.</text>
</comment>
<dbReference type="Gene3D" id="3.30.200.20">
    <property type="entry name" value="Phosphorylase Kinase, domain 1"/>
    <property type="match status" value="1"/>
</dbReference>
<comment type="subcellular location">
    <subcellularLocation>
        <location evidence="1">Cell membrane</location>
        <topology evidence="1">Lipid-anchor</topology>
    </subcellularLocation>
</comment>
<evidence type="ECO:0000256" key="6">
    <source>
        <dbReference type="ARBA" id="ARBA00022741"/>
    </source>
</evidence>
<dbReference type="PROSITE" id="PS00107">
    <property type="entry name" value="PROTEIN_KINASE_ATP"/>
    <property type="match status" value="1"/>
</dbReference>
<name>A0AAN7QAP1_TRANT</name>
<reference evidence="14 15" key="1">
    <citation type="journal article" date="2023" name="Hortic Res">
        <title>Pangenome of water caltrop reveals structural variations and asymmetric subgenome divergence after allopolyploidization.</title>
        <authorList>
            <person name="Zhang X."/>
            <person name="Chen Y."/>
            <person name="Wang L."/>
            <person name="Yuan Y."/>
            <person name="Fang M."/>
            <person name="Shi L."/>
            <person name="Lu R."/>
            <person name="Comes H.P."/>
            <person name="Ma Y."/>
            <person name="Chen Y."/>
            <person name="Huang G."/>
            <person name="Zhou Y."/>
            <person name="Zheng Z."/>
            <person name="Qiu Y."/>
        </authorList>
    </citation>
    <scope>NUCLEOTIDE SEQUENCE [LARGE SCALE GENOMIC DNA]</scope>
    <source>
        <strain evidence="14">F231</strain>
    </source>
</reference>
<dbReference type="PANTHER" id="PTHR47985">
    <property type="entry name" value="OS07G0668900 PROTEIN"/>
    <property type="match status" value="1"/>
</dbReference>
<evidence type="ECO:0000256" key="1">
    <source>
        <dbReference type="ARBA" id="ARBA00004193"/>
    </source>
</evidence>
<dbReference type="Gene3D" id="1.10.510.10">
    <property type="entry name" value="Transferase(Phosphotransferase) domain 1"/>
    <property type="match status" value="1"/>
</dbReference>
<evidence type="ECO:0000259" key="13">
    <source>
        <dbReference type="PROSITE" id="PS50011"/>
    </source>
</evidence>
<evidence type="ECO:0000256" key="4">
    <source>
        <dbReference type="ARBA" id="ARBA00022527"/>
    </source>
</evidence>
<proteinExistence type="inferred from homology"/>
<evidence type="ECO:0000256" key="10">
    <source>
        <dbReference type="ARBA" id="ARBA00023288"/>
    </source>
</evidence>
<evidence type="ECO:0000256" key="7">
    <source>
        <dbReference type="ARBA" id="ARBA00022777"/>
    </source>
</evidence>
<evidence type="ECO:0000256" key="3">
    <source>
        <dbReference type="ARBA" id="ARBA00022475"/>
    </source>
</evidence>
<keyword evidence="5" id="KW-0808">Transferase</keyword>
<dbReference type="FunFam" id="1.10.510.10:FF:000032">
    <property type="entry name" value="Serine/threonine-protein kinase PBS1"/>
    <property type="match status" value="1"/>
</dbReference>
<dbReference type="PROSITE" id="PS00108">
    <property type="entry name" value="PROTEIN_KINASE_ST"/>
    <property type="match status" value="1"/>
</dbReference>
<keyword evidence="7" id="KW-0418">Kinase</keyword>
<dbReference type="GO" id="GO:0005524">
    <property type="term" value="F:ATP binding"/>
    <property type="evidence" value="ECO:0007669"/>
    <property type="project" value="UniProtKB-UniRule"/>
</dbReference>
<dbReference type="Pfam" id="PF00069">
    <property type="entry name" value="Pkinase"/>
    <property type="match status" value="1"/>
</dbReference>
<dbReference type="GO" id="GO:0004674">
    <property type="term" value="F:protein serine/threonine kinase activity"/>
    <property type="evidence" value="ECO:0007669"/>
    <property type="project" value="UniProtKB-KW"/>
</dbReference>
<dbReference type="InterPro" id="IPR017441">
    <property type="entry name" value="Protein_kinase_ATP_BS"/>
</dbReference>
<feature type="region of interest" description="Disordered" evidence="12">
    <location>
        <begin position="359"/>
        <end position="526"/>
    </location>
</feature>
<dbReference type="InterPro" id="IPR011009">
    <property type="entry name" value="Kinase-like_dom_sf"/>
</dbReference>
<dbReference type="AlphaFoldDB" id="A0AAN7QAP1"/>
<dbReference type="EMBL" id="JAXQNO010000024">
    <property type="protein sequence ID" value="KAK4762409.1"/>
    <property type="molecule type" value="Genomic_DNA"/>
</dbReference>
<keyword evidence="15" id="KW-1185">Reference proteome</keyword>
<dbReference type="InterPro" id="IPR008271">
    <property type="entry name" value="Ser/Thr_kinase_AS"/>
</dbReference>
<keyword evidence="8 11" id="KW-0067">ATP-binding</keyword>
<feature type="compositionally biased region" description="Low complexity" evidence="12">
    <location>
        <begin position="410"/>
        <end position="451"/>
    </location>
</feature>
<evidence type="ECO:0000256" key="12">
    <source>
        <dbReference type="SAM" id="MobiDB-lite"/>
    </source>
</evidence>
<dbReference type="FunFam" id="3.30.200.20:FF:000266">
    <property type="entry name" value="probable serine/threonine-protein kinase RLCKVII"/>
    <property type="match status" value="1"/>
</dbReference>
<comment type="similarity">
    <text evidence="2">Belongs to the protein kinase superfamily. Ser/Thr protein kinase family.</text>
</comment>
<feature type="compositionally biased region" description="Acidic residues" evidence="12">
    <location>
        <begin position="505"/>
        <end position="520"/>
    </location>
</feature>
<evidence type="ECO:0000256" key="11">
    <source>
        <dbReference type="PROSITE-ProRule" id="PRU10141"/>
    </source>
</evidence>
<dbReference type="PROSITE" id="PS50011">
    <property type="entry name" value="PROTEIN_KINASE_DOM"/>
    <property type="match status" value="1"/>
</dbReference>
<dbReference type="SMART" id="SM00220">
    <property type="entry name" value="S_TKc"/>
    <property type="match status" value="1"/>
</dbReference>